<organism evidence="1 2">
    <name type="scientific">Sesamum angolense</name>
    <dbReference type="NCBI Taxonomy" id="2727404"/>
    <lineage>
        <taxon>Eukaryota</taxon>
        <taxon>Viridiplantae</taxon>
        <taxon>Streptophyta</taxon>
        <taxon>Embryophyta</taxon>
        <taxon>Tracheophyta</taxon>
        <taxon>Spermatophyta</taxon>
        <taxon>Magnoliopsida</taxon>
        <taxon>eudicotyledons</taxon>
        <taxon>Gunneridae</taxon>
        <taxon>Pentapetalae</taxon>
        <taxon>asterids</taxon>
        <taxon>lamiids</taxon>
        <taxon>Lamiales</taxon>
        <taxon>Pedaliaceae</taxon>
        <taxon>Sesamum</taxon>
    </lineage>
</organism>
<sequence>MEYVNGIKIIVINAGIASLISPHSTSTTALIISTPTSISGGPTAHGGIDASNGVKKKASRKYPATVSAVKPVLRALHLSLLMIR</sequence>
<dbReference type="EMBL" id="JACGWL010000004">
    <property type="protein sequence ID" value="KAK4403446.1"/>
    <property type="molecule type" value="Genomic_DNA"/>
</dbReference>
<evidence type="ECO:0000313" key="1">
    <source>
        <dbReference type="EMBL" id="KAK4403446.1"/>
    </source>
</evidence>
<evidence type="ECO:0000313" key="2">
    <source>
        <dbReference type="Proteomes" id="UP001289374"/>
    </source>
</evidence>
<dbReference type="AlphaFoldDB" id="A0AAE2BZH1"/>
<gene>
    <name evidence="1" type="ORF">Sango_0713200</name>
</gene>
<keyword evidence="2" id="KW-1185">Reference proteome</keyword>
<reference evidence="1" key="2">
    <citation type="journal article" date="2024" name="Plant">
        <title>Genomic evolution and insights into agronomic trait innovations of Sesamum species.</title>
        <authorList>
            <person name="Miao H."/>
            <person name="Wang L."/>
            <person name="Qu L."/>
            <person name="Liu H."/>
            <person name="Sun Y."/>
            <person name="Le M."/>
            <person name="Wang Q."/>
            <person name="Wei S."/>
            <person name="Zheng Y."/>
            <person name="Lin W."/>
            <person name="Duan Y."/>
            <person name="Cao H."/>
            <person name="Xiong S."/>
            <person name="Wang X."/>
            <person name="Wei L."/>
            <person name="Li C."/>
            <person name="Ma Q."/>
            <person name="Ju M."/>
            <person name="Zhao R."/>
            <person name="Li G."/>
            <person name="Mu C."/>
            <person name="Tian Q."/>
            <person name="Mei H."/>
            <person name="Zhang T."/>
            <person name="Gao T."/>
            <person name="Zhang H."/>
        </authorList>
    </citation>
    <scope>NUCLEOTIDE SEQUENCE</scope>
    <source>
        <strain evidence="1">K16</strain>
    </source>
</reference>
<accession>A0AAE2BZH1</accession>
<name>A0AAE2BZH1_9LAMI</name>
<comment type="caution">
    <text evidence="1">The sequence shown here is derived from an EMBL/GenBank/DDBJ whole genome shotgun (WGS) entry which is preliminary data.</text>
</comment>
<reference evidence="1" key="1">
    <citation type="submission" date="2020-06" db="EMBL/GenBank/DDBJ databases">
        <authorList>
            <person name="Li T."/>
            <person name="Hu X."/>
            <person name="Zhang T."/>
            <person name="Song X."/>
            <person name="Zhang H."/>
            <person name="Dai N."/>
            <person name="Sheng W."/>
            <person name="Hou X."/>
            <person name="Wei L."/>
        </authorList>
    </citation>
    <scope>NUCLEOTIDE SEQUENCE</scope>
    <source>
        <strain evidence="1">K16</strain>
        <tissue evidence="1">Leaf</tissue>
    </source>
</reference>
<dbReference type="Proteomes" id="UP001289374">
    <property type="component" value="Unassembled WGS sequence"/>
</dbReference>
<protein>
    <submittedName>
        <fullName evidence="1">Uncharacterized protein</fullName>
    </submittedName>
</protein>
<proteinExistence type="predicted"/>